<dbReference type="AlphaFoldDB" id="A0A816YW03"/>
<organism evidence="1">
    <name type="scientific">Brassica napus</name>
    <name type="common">Rape</name>
    <dbReference type="NCBI Taxonomy" id="3708"/>
    <lineage>
        <taxon>Eukaryota</taxon>
        <taxon>Viridiplantae</taxon>
        <taxon>Streptophyta</taxon>
        <taxon>Embryophyta</taxon>
        <taxon>Tracheophyta</taxon>
        <taxon>Spermatophyta</taxon>
        <taxon>Magnoliopsida</taxon>
        <taxon>eudicotyledons</taxon>
        <taxon>Gunneridae</taxon>
        <taxon>Pentapetalae</taxon>
        <taxon>rosids</taxon>
        <taxon>malvids</taxon>
        <taxon>Brassicales</taxon>
        <taxon>Brassicaceae</taxon>
        <taxon>Brassiceae</taxon>
        <taxon>Brassica</taxon>
    </lineage>
</organism>
<name>A0A816YW03_BRANA</name>
<protein>
    <submittedName>
        <fullName evidence="1">(rape) hypothetical protein</fullName>
    </submittedName>
</protein>
<dbReference type="Proteomes" id="UP001295469">
    <property type="component" value="Chromosome A07"/>
</dbReference>
<reference evidence="1" key="1">
    <citation type="submission" date="2021-01" db="EMBL/GenBank/DDBJ databases">
        <authorList>
            <consortium name="Genoscope - CEA"/>
            <person name="William W."/>
        </authorList>
    </citation>
    <scope>NUCLEOTIDE SEQUENCE</scope>
</reference>
<dbReference type="EMBL" id="HG994361">
    <property type="protein sequence ID" value="CAF2165908.1"/>
    <property type="molecule type" value="Genomic_DNA"/>
</dbReference>
<evidence type="ECO:0000313" key="1">
    <source>
        <dbReference type="EMBL" id="CAF2165908.1"/>
    </source>
</evidence>
<sequence length="77" mass="9002">MRKLGLGLLQSTHRRKNISLARKLNCSVRSRSSPLGQDNLRKCKRELIYIRKTRTSKKGLKVIEDEYKAEHRVEHDG</sequence>
<accession>A0A816YW03</accession>
<proteinExistence type="predicted"/>
<gene>
    <name evidence="1" type="ORF">DARMORV10_A07P19640.1</name>
</gene>